<dbReference type="NCBIfam" id="TIGR00378">
    <property type="entry name" value="cax"/>
    <property type="match status" value="1"/>
</dbReference>
<dbReference type="GO" id="GO:0000329">
    <property type="term" value="C:fungal-type vacuole membrane"/>
    <property type="evidence" value="ECO:0007669"/>
    <property type="project" value="TreeGrafter"/>
</dbReference>
<dbReference type="Proteomes" id="UP000243515">
    <property type="component" value="Unassembled WGS sequence"/>
</dbReference>
<keyword evidence="9 10" id="KW-0472">Membrane</keyword>
<keyword evidence="6 10" id="KW-0106">Calcium</keyword>
<feature type="transmembrane region" description="Helical" evidence="10">
    <location>
        <begin position="376"/>
        <end position="395"/>
    </location>
</feature>
<dbReference type="Pfam" id="PF01699">
    <property type="entry name" value="Na_Ca_ex"/>
    <property type="match status" value="2"/>
</dbReference>
<keyword evidence="4 10" id="KW-0109">Calcium transport</keyword>
<keyword evidence="13" id="KW-1185">Reference proteome</keyword>
<evidence type="ECO:0000256" key="3">
    <source>
        <dbReference type="ARBA" id="ARBA00022448"/>
    </source>
</evidence>
<comment type="subcellular location">
    <subcellularLocation>
        <location evidence="1">Endomembrane system</location>
        <topology evidence="1">Multi-pass membrane protein</topology>
    </subcellularLocation>
    <subcellularLocation>
        <location evidence="10">Vacuole membrane</location>
    </subcellularLocation>
</comment>
<dbReference type="PANTHER" id="PTHR31503">
    <property type="entry name" value="VACUOLAR CALCIUM ION TRANSPORTER"/>
    <property type="match status" value="1"/>
</dbReference>
<evidence type="ECO:0000256" key="4">
    <source>
        <dbReference type="ARBA" id="ARBA00022568"/>
    </source>
</evidence>
<sequence length="405" mass="44200">MEAEPPSPHLIRRRSTLLNWYSENTMKTTCGSRYVKALWVMVPFGIAAGALDWPAELIFLFNLAAIVPVASSIASAIEDLSTHMGRISSGVLRAALGNPVELIIGIVALRQRQLPIVQSVLIGSILCHSLLILGASILFAGYDKEVLEFDRTVTNIMSSLMTVVSVSLTIPTFMSFTAHPSDTTLSHDLLIVSHITAVILFGLFFVYLHFHLNTHASLFQNHPVAQPSMREGDRNAQDEGLSPHPSRDHVIASLALAISTLCLVLCASYLVGSIDRLALTMGVSKAFLGLVIIPAVGNLAKYIGIVAASPQQIDWSIRELIGGVLQITLLIFPVVVILGWMLAQPMTLDFDMFQTTVFFVAIMVMTYIIQDGRTNYFEGAVLMGTYIVIAVALYVRPDQEHVIAV</sequence>
<feature type="domain" description="Sodium/calcium exchanger membrane region" evidence="11">
    <location>
        <begin position="57"/>
        <end position="210"/>
    </location>
</feature>
<feature type="transmembrane region" description="Helical" evidence="10">
    <location>
        <begin position="189"/>
        <end position="210"/>
    </location>
</feature>
<protein>
    <recommendedName>
        <fullName evidence="10">Vacuolar calcium ion transporter</fullName>
    </recommendedName>
</protein>
<evidence type="ECO:0000256" key="7">
    <source>
        <dbReference type="ARBA" id="ARBA00022989"/>
    </source>
</evidence>
<organism evidence="12 13">
    <name type="scientific">Elaphomyces granulatus</name>
    <dbReference type="NCBI Taxonomy" id="519963"/>
    <lineage>
        <taxon>Eukaryota</taxon>
        <taxon>Fungi</taxon>
        <taxon>Dikarya</taxon>
        <taxon>Ascomycota</taxon>
        <taxon>Pezizomycotina</taxon>
        <taxon>Eurotiomycetes</taxon>
        <taxon>Eurotiomycetidae</taxon>
        <taxon>Eurotiales</taxon>
        <taxon>Elaphomycetaceae</taxon>
        <taxon>Elaphomyces</taxon>
    </lineage>
</organism>
<evidence type="ECO:0000256" key="2">
    <source>
        <dbReference type="ARBA" id="ARBA00008170"/>
    </source>
</evidence>
<evidence type="ECO:0000259" key="11">
    <source>
        <dbReference type="Pfam" id="PF01699"/>
    </source>
</evidence>
<comment type="caution">
    <text evidence="10">Lacks conserved residue(s) required for the propagation of feature annotation.</text>
</comment>
<keyword evidence="10" id="KW-0926">Vacuole</keyword>
<dbReference type="PANTHER" id="PTHR31503:SF22">
    <property type="entry name" value="VACUOLAR CALCIUM ION TRANSPORTER"/>
    <property type="match status" value="1"/>
</dbReference>
<evidence type="ECO:0000256" key="5">
    <source>
        <dbReference type="ARBA" id="ARBA00022692"/>
    </source>
</evidence>
<evidence type="ECO:0000256" key="6">
    <source>
        <dbReference type="ARBA" id="ARBA00022837"/>
    </source>
</evidence>
<evidence type="ECO:0000256" key="9">
    <source>
        <dbReference type="ARBA" id="ARBA00023136"/>
    </source>
</evidence>
<feature type="transmembrane region" description="Helical" evidence="10">
    <location>
        <begin position="350"/>
        <end position="370"/>
    </location>
</feature>
<evidence type="ECO:0000313" key="13">
    <source>
        <dbReference type="Proteomes" id="UP000243515"/>
    </source>
</evidence>
<feature type="transmembrane region" description="Helical" evidence="10">
    <location>
        <begin position="320"/>
        <end position="343"/>
    </location>
</feature>
<dbReference type="OrthoDB" id="1699231at2759"/>
<feature type="domain" description="Sodium/calcium exchanger membrane region" evidence="11">
    <location>
        <begin position="254"/>
        <end position="394"/>
    </location>
</feature>
<keyword evidence="3 10" id="KW-0813">Transport</keyword>
<comment type="similarity">
    <text evidence="2 10">Belongs to the Ca(2+):cation antiporter (CaCA) (TC 2.A.19) family.</text>
</comment>
<keyword evidence="10" id="KW-0050">Antiport</keyword>
<dbReference type="InterPro" id="IPR004798">
    <property type="entry name" value="CAX-like"/>
</dbReference>
<name>A0A232LNB5_9EURO</name>
<comment type="caution">
    <text evidence="12">The sequence shown here is derived from an EMBL/GenBank/DDBJ whole genome shotgun (WGS) entry which is preliminary data.</text>
</comment>
<gene>
    <name evidence="12" type="ORF">Egran_06572</name>
</gene>
<dbReference type="InterPro" id="IPR004837">
    <property type="entry name" value="NaCa_Exmemb"/>
</dbReference>
<dbReference type="InterPro" id="IPR044880">
    <property type="entry name" value="NCX_ion-bd_dom_sf"/>
</dbReference>
<proteinExistence type="inferred from homology"/>
<dbReference type="GO" id="GO:0006874">
    <property type="term" value="P:intracellular calcium ion homeostasis"/>
    <property type="evidence" value="ECO:0007669"/>
    <property type="project" value="TreeGrafter"/>
</dbReference>
<feature type="transmembrane region" description="Helical" evidence="10">
    <location>
        <begin position="154"/>
        <end position="177"/>
    </location>
</feature>
<dbReference type="GO" id="GO:0015369">
    <property type="term" value="F:calcium:proton antiporter activity"/>
    <property type="evidence" value="ECO:0007669"/>
    <property type="project" value="UniProtKB-UniRule"/>
</dbReference>
<feature type="transmembrane region" description="Helical" evidence="10">
    <location>
        <begin position="120"/>
        <end position="142"/>
    </location>
</feature>
<evidence type="ECO:0000256" key="8">
    <source>
        <dbReference type="ARBA" id="ARBA00023065"/>
    </source>
</evidence>
<dbReference type="AlphaFoldDB" id="A0A232LNB5"/>
<keyword evidence="8 10" id="KW-0406">Ion transport</keyword>
<evidence type="ECO:0000256" key="10">
    <source>
        <dbReference type="RuleBase" id="RU365028"/>
    </source>
</evidence>
<feature type="transmembrane region" description="Helical" evidence="10">
    <location>
        <begin position="57"/>
        <end position="77"/>
    </location>
</feature>
<keyword evidence="7 10" id="KW-1133">Transmembrane helix</keyword>
<dbReference type="InterPro" id="IPR004713">
    <property type="entry name" value="CaH_exchang"/>
</dbReference>
<reference evidence="12 13" key="1">
    <citation type="journal article" date="2015" name="Environ. Microbiol.">
        <title>Metagenome sequence of Elaphomyces granulatus from sporocarp tissue reveals Ascomycota ectomycorrhizal fingerprints of genome expansion and a Proteobacteria-rich microbiome.</title>
        <authorList>
            <person name="Quandt C.A."/>
            <person name="Kohler A."/>
            <person name="Hesse C.N."/>
            <person name="Sharpton T.J."/>
            <person name="Martin F."/>
            <person name="Spatafora J.W."/>
        </authorList>
    </citation>
    <scope>NUCLEOTIDE SEQUENCE [LARGE SCALE GENOMIC DNA]</scope>
    <source>
        <strain evidence="12 13">OSC145934</strain>
    </source>
</reference>
<evidence type="ECO:0000256" key="1">
    <source>
        <dbReference type="ARBA" id="ARBA00004127"/>
    </source>
</evidence>
<feature type="transmembrane region" description="Helical" evidence="10">
    <location>
        <begin position="34"/>
        <end position="51"/>
    </location>
</feature>
<comment type="function">
    <text evidence="10">Has a role in promoting intracellular calcium ion sequestration via the exchange of calcium ions for hydrogen ions across the vacuolar membrane. Involved also in manganese ion homeostasis via its uptake into the vacuole.</text>
</comment>
<accession>A0A232LNB5</accession>
<feature type="transmembrane region" description="Helical" evidence="10">
    <location>
        <begin position="250"/>
        <end position="274"/>
    </location>
</feature>
<keyword evidence="5 10" id="KW-0812">Transmembrane</keyword>
<dbReference type="EMBL" id="NPHW01006619">
    <property type="protein sequence ID" value="OXV05660.1"/>
    <property type="molecule type" value="Genomic_DNA"/>
</dbReference>
<dbReference type="Gene3D" id="1.20.1420.30">
    <property type="entry name" value="NCX, central ion-binding region"/>
    <property type="match status" value="1"/>
</dbReference>
<dbReference type="GO" id="GO:0012505">
    <property type="term" value="C:endomembrane system"/>
    <property type="evidence" value="ECO:0007669"/>
    <property type="project" value="UniProtKB-SubCell"/>
</dbReference>
<evidence type="ECO:0000313" key="12">
    <source>
        <dbReference type="EMBL" id="OXV05660.1"/>
    </source>
</evidence>
<feature type="transmembrane region" description="Helical" evidence="10">
    <location>
        <begin position="286"/>
        <end position="308"/>
    </location>
</feature>